<accession>A0A9P6WER2</accession>
<feature type="coiled-coil region" evidence="1">
    <location>
        <begin position="106"/>
        <end position="133"/>
    </location>
</feature>
<dbReference type="OrthoDB" id="4061028at2759"/>
<keyword evidence="2" id="KW-0812">Transmembrane</keyword>
<comment type="caution">
    <text evidence="4">The sequence shown here is derived from an EMBL/GenBank/DDBJ whole genome shotgun (WGS) entry which is preliminary data.</text>
</comment>
<feature type="transmembrane region" description="Helical" evidence="2">
    <location>
        <begin position="176"/>
        <end position="197"/>
    </location>
</feature>
<evidence type="ECO:0000256" key="1">
    <source>
        <dbReference type="SAM" id="Coils"/>
    </source>
</evidence>
<keyword evidence="1" id="KW-0175">Coiled coil</keyword>
<feature type="transmembrane region" description="Helical" evidence="2">
    <location>
        <begin position="204"/>
        <end position="222"/>
    </location>
</feature>
<keyword evidence="2" id="KW-0472">Membrane</keyword>
<dbReference type="AlphaFoldDB" id="A0A9P6WER2"/>
<evidence type="ECO:0000256" key="2">
    <source>
        <dbReference type="SAM" id="Phobius"/>
    </source>
</evidence>
<evidence type="ECO:0000256" key="3">
    <source>
        <dbReference type="SAM" id="SignalP"/>
    </source>
</evidence>
<name>A0A9P6WER2_MAUEX</name>
<dbReference type="Proteomes" id="UP000750334">
    <property type="component" value="Unassembled WGS sequence"/>
</dbReference>
<sequence length="224" mass="25359">MRFTKFVTITFFVSDCAFAFNTPKEIFYDIVAIFQNASTIDHYQFMNHLQTVNNSIDCNFACKDTISQISQTNDKIVLYVSSQSKVNKFRSNVLSKFVQTYIKHQLESDNEINRSLTNILKALEAQLSTLNLAATKKVSELLMFMKSQLTDLGIIDKENISALDAAADEKYLVEGMLVFVKGIFFFLICSVLTSVLCMGLVGSLLAIQLILWIVVLIRYLLIDT</sequence>
<keyword evidence="5" id="KW-1185">Reference proteome</keyword>
<feature type="signal peptide" evidence="3">
    <location>
        <begin position="1"/>
        <end position="19"/>
    </location>
</feature>
<gene>
    <name evidence="4" type="ORF">C6P45_003695</name>
</gene>
<evidence type="ECO:0000313" key="5">
    <source>
        <dbReference type="Proteomes" id="UP000750334"/>
    </source>
</evidence>
<reference evidence="4 5" key="1">
    <citation type="submission" date="2020-11" db="EMBL/GenBank/DDBJ databases">
        <title>Kefir isolates.</title>
        <authorList>
            <person name="Marcisauskas S."/>
            <person name="Kim Y."/>
            <person name="Blasche S."/>
        </authorList>
    </citation>
    <scope>NUCLEOTIDE SEQUENCE [LARGE SCALE GENOMIC DNA]</scope>
    <source>
        <strain evidence="4 5">OG2</strain>
    </source>
</reference>
<keyword evidence="2" id="KW-1133">Transmembrane helix</keyword>
<keyword evidence="3" id="KW-0732">Signal</keyword>
<evidence type="ECO:0000313" key="4">
    <source>
        <dbReference type="EMBL" id="KAG0672220.1"/>
    </source>
</evidence>
<organism evidence="4 5">
    <name type="scientific">Maudiozyma exigua</name>
    <name type="common">Yeast</name>
    <name type="synonym">Kazachstania exigua</name>
    <dbReference type="NCBI Taxonomy" id="34358"/>
    <lineage>
        <taxon>Eukaryota</taxon>
        <taxon>Fungi</taxon>
        <taxon>Dikarya</taxon>
        <taxon>Ascomycota</taxon>
        <taxon>Saccharomycotina</taxon>
        <taxon>Saccharomycetes</taxon>
        <taxon>Saccharomycetales</taxon>
        <taxon>Saccharomycetaceae</taxon>
        <taxon>Maudiozyma</taxon>
    </lineage>
</organism>
<proteinExistence type="predicted"/>
<dbReference type="EMBL" id="PUHR01000004">
    <property type="protein sequence ID" value="KAG0672220.1"/>
    <property type="molecule type" value="Genomic_DNA"/>
</dbReference>
<feature type="chain" id="PRO_5040166490" evidence="3">
    <location>
        <begin position="20"/>
        <end position="224"/>
    </location>
</feature>
<protein>
    <submittedName>
        <fullName evidence="4">Uncharacterized protein</fullName>
    </submittedName>
</protein>